<feature type="transmembrane region" description="Helical" evidence="1">
    <location>
        <begin position="66"/>
        <end position="90"/>
    </location>
</feature>
<reference evidence="3" key="1">
    <citation type="submission" date="2020-04" db="EMBL/GenBank/DDBJ databases">
        <authorList>
            <person name="Kittiwongwattana C."/>
        </authorList>
    </citation>
    <scope>NUCLEOTIDE SEQUENCE [LARGE SCALE GENOMIC DNA]</scope>
    <source>
        <strain evidence="3">1310</strain>
    </source>
</reference>
<gene>
    <name evidence="2" type="ORF">HF329_03105</name>
</gene>
<protein>
    <submittedName>
        <fullName evidence="2">Uncharacterized protein</fullName>
    </submittedName>
</protein>
<evidence type="ECO:0000313" key="3">
    <source>
        <dbReference type="Proteomes" id="UP000502421"/>
    </source>
</evidence>
<keyword evidence="1" id="KW-0812">Transmembrane</keyword>
<keyword evidence="1" id="KW-1133">Transmembrane helix</keyword>
<sequence>MEGIIIIATSCIYGILGIYCGLRGEELRNRWVIRTHKRISLRVFRESEPFARTPEDIRYLRITKRLYVVAICCFWMYILMVVFLLVQRIWM</sequence>
<accession>A0AAE7D657</accession>
<dbReference type="AlphaFoldDB" id="A0AAE7D657"/>
<evidence type="ECO:0000256" key="1">
    <source>
        <dbReference type="SAM" id="Phobius"/>
    </source>
</evidence>
<feature type="transmembrane region" description="Helical" evidence="1">
    <location>
        <begin position="6"/>
        <end position="22"/>
    </location>
</feature>
<name>A0AAE7D657_9BACT</name>
<dbReference type="RefSeq" id="WP_168802624.1">
    <property type="nucleotide sequence ID" value="NZ_CP051205.1"/>
</dbReference>
<dbReference type="KEGG" id="coy:HF329_03105"/>
<organism evidence="2 3">
    <name type="scientific">Chitinophaga oryzae</name>
    <dbReference type="NCBI Taxonomy" id="2725414"/>
    <lineage>
        <taxon>Bacteria</taxon>
        <taxon>Pseudomonadati</taxon>
        <taxon>Bacteroidota</taxon>
        <taxon>Chitinophagia</taxon>
        <taxon>Chitinophagales</taxon>
        <taxon>Chitinophagaceae</taxon>
        <taxon>Chitinophaga</taxon>
    </lineage>
</organism>
<keyword evidence="1" id="KW-0472">Membrane</keyword>
<proteinExistence type="predicted"/>
<dbReference type="Proteomes" id="UP000502421">
    <property type="component" value="Chromosome"/>
</dbReference>
<dbReference type="EMBL" id="CP051205">
    <property type="protein sequence ID" value="QJB30342.1"/>
    <property type="molecule type" value="Genomic_DNA"/>
</dbReference>
<evidence type="ECO:0000313" key="2">
    <source>
        <dbReference type="EMBL" id="QJB30342.1"/>
    </source>
</evidence>